<proteinExistence type="predicted"/>
<evidence type="ECO:0000313" key="2">
    <source>
        <dbReference type="EMBL" id="KAH3808311.1"/>
    </source>
</evidence>
<feature type="compositionally biased region" description="Basic and acidic residues" evidence="1">
    <location>
        <begin position="156"/>
        <end position="175"/>
    </location>
</feature>
<dbReference type="AlphaFoldDB" id="A0A9D4JCV4"/>
<feature type="compositionally biased region" description="Basic and acidic residues" evidence="1">
    <location>
        <begin position="110"/>
        <end position="136"/>
    </location>
</feature>
<feature type="region of interest" description="Disordered" evidence="1">
    <location>
        <begin position="1"/>
        <end position="220"/>
    </location>
</feature>
<protein>
    <submittedName>
        <fullName evidence="2">Uncharacterized protein</fullName>
    </submittedName>
</protein>
<keyword evidence="3" id="KW-1185">Reference proteome</keyword>
<feature type="compositionally biased region" description="Basic and acidic residues" evidence="1">
    <location>
        <begin position="196"/>
        <end position="214"/>
    </location>
</feature>
<evidence type="ECO:0000313" key="3">
    <source>
        <dbReference type="Proteomes" id="UP000828390"/>
    </source>
</evidence>
<comment type="caution">
    <text evidence="2">The sequence shown here is derived from an EMBL/GenBank/DDBJ whole genome shotgun (WGS) entry which is preliminary data.</text>
</comment>
<evidence type="ECO:0000256" key="1">
    <source>
        <dbReference type="SAM" id="MobiDB-lite"/>
    </source>
</evidence>
<reference evidence="2" key="1">
    <citation type="journal article" date="2019" name="bioRxiv">
        <title>The Genome of the Zebra Mussel, Dreissena polymorpha: A Resource for Invasive Species Research.</title>
        <authorList>
            <person name="McCartney M.A."/>
            <person name="Auch B."/>
            <person name="Kono T."/>
            <person name="Mallez S."/>
            <person name="Zhang Y."/>
            <person name="Obille A."/>
            <person name="Becker A."/>
            <person name="Abrahante J.E."/>
            <person name="Garbe J."/>
            <person name="Badalamenti J.P."/>
            <person name="Herman A."/>
            <person name="Mangelson H."/>
            <person name="Liachko I."/>
            <person name="Sullivan S."/>
            <person name="Sone E.D."/>
            <person name="Koren S."/>
            <person name="Silverstein K.A.T."/>
            <person name="Beckman K.B."/>
            <person name="Gohl D.M."/>
        </authorList>
    </citation>
    <scope>NUCLEOTIDE SEQUENCE</scope>
    <source>
        <strain evidence="2">Duluth1</strain>
        <tissue evidence="2">Whole animal</tissue>
    </source>
</reference>
<dbReference type="Proteomes" id="UP000828390">
    <property type="component" value="Unassembled WGS sequence"/>
</dbReference>
<accession>A0A9D4JCV4</accession>
<feature type="compositionally biased region" description="Basic and acidic residues" evidence="1">
    <location>
        <begin position="58"/>
        <end position="74"/>
    </location>
</feature>
<name>A0A9D4JCV4_DREPO</name>
<reference evidence="2" key="2">
    <citation type="submission" date="2020-11" db="EMBL/GenBank/DDBJ databases">
        <authorList>
            <person name="McCartney M.A."/>
            <person name="Auch B."/>
            <person name="Kono T."/>
            <person name="Mallez S."/>
            <person name="Becker A."/>
            <person name="Gohl D.M."/>
            <person name="Silverstein K.A.T."/>
            <person name="Koren S."/>
            <person name="Bechman K.B."/>
            <person name="Herman A."/>
            <person name="Abrahante J.E."/>
            <person name="Garbe J."/>
        </authorList>
    </citation>
    <scope>NUCLEOTIDE SEQUENCE</scope>
    <source>
        <strain evidence="2">Duluth1</strain>
        <tissue evidence="2">Whole animal</tissue>
    </source>
</reference>
<organism evidence="2 3">
    <name type="scientific">Dreissena polymorpha</name>
    <name type="common">Zebra mussel</name>
    <name type="synonym">Mytilus polymorpha</name>
    <dbReference type="NCBI Taxonomy" id="45954"/>
    <lineage>
        <taxon>Eukaryota</taxon>
        <taxon>Metazoa</taxon>
        <taxon>Spiralia</taxon>
        <taxon>Lophotrochozoa</taxon>
        <taxon>Mollusca</taxon>
        <taxon>Bivalvia</taxon>
        <taxon>Autobranchia</taxon>
        <taxon>Heteroconchia</taxon>
        <taxon>Euheterodonta</taxon>
        <taxon>Imparidentia</taxon>
        <taxon>Neoheterodontei</taxon>
        <taxon>Myida</taxon>
        <taxon>Dreissenoidea</taxon>
        <taxon>Dreissenidae</taxon>
        <taxon>Dreissena</taxon>
    </lineage>
</organism>
<feature type="compositionally biased region" description="Basic residues" evidence="1">
    <location>
        <begin position="99"/>
        <end position="109"/>
    </location>
</feature>
<sequence length="220" mass="25297">MKLTMPSRSPPLGIIVPPLPPRIRSTRSRSLSSGEGRRGEKIKAMSLVSPVKKKKAERRASPEFERESKIEKVRGSRKQTKSRSPSFEKSLSFSPDGKKARKAEKKKKKKDAETLDKSKDTSLERSRGYESRDRELSPLSDFRSNSPVKKKKKDKKNKDKKKDRAPSPLREEVVISKKKKDKMKARDRSMSPVPKKSLEKRSLDRSHDRKELGKLRNLFC</sequence>
<gene>
    <name evidence="2" type="ORF">DPMN_136664</name>
</gene>
<dbReference type="EMBL" id="JAIWYP010000006">
    <property type="protein sequence ID" value="KAH3808311.1"/>
    <property type="molecule type" value="Genomic_DNA"/>
</dbReference>
<feature type="compositionally biased region" description="Polar residues" evidence="1">
    <location>
        <begin position="82"/>
        <end position="93"/>
    </location>
</feature>